<gene>
    <name evidence="1" type="ORF">AVDCRST_MAG94-3168</name>
</gene>
<dbReference type="EMBL" id="CADCTY010001111">
    <property type="protein sequence ID" value="CAA9357752.1"/>
    <property type="molecule type" value="Genomic_DNA"/>
</dbReference>
<dbReference type="AlphaFoldDB" id="A0A6J4MKG5"/>
<name>A0A6J4MKG5_9CYAN</name>
<evidence type="ECO:0000313" key="1">
    <source>
        <dbReference type="EMBL" id="CAA9357752.1"/>
    </source>
</evidence>
<organism evidence="1">
    <name type="scientific">uncultured Leptolyngbya sp</name>
    <dbReference type="NCBI Taxonomy" id="332963"/>
    <lineage>
        <taxon>Bacteria</taxon>
        <taxon>Bacillati</taxon>
        <taxon>Cyanobacteriota</taxon>
        <taxon>Cyanophyceae</taxon>
        <taxon>Leptolyngbyales</taxon>
        <taxon>Leptolyngbyaceae</taxon>
        <taxon>Leptolyngbya group</taxon>
        <taxon>Leptolyngbya</taxon>
        <taxon>environmental samples</taxon>
    </lineage>
</organism>
<sequence length="40" mass="4347">MICLLDPCHSGSCSQTLRPFKSLQILFVGFDVVCGLLAFS</sequence>
<reference evidence="1" key="1">
    <citation type="submission" date="2020-02" db="EMBL/GenBank/DDBJ databases">
        <authorList>
            <person name="Meier V. D."/>
        </authorList>
    </citation>
    <scope>NUCLEOTIDE SEQUENCE</scope>
    <source>
        <strain evidence="1">AVDCRST_MAG94</strain>
    </source>
</reference>
<protein>
    <submittedName>
        <fullName evidence="1">Uncharacterized protein</fullName>
    </submittedName>
</protein>
<proteinExistence type="predicted"/>
<accession>A0A6J4MKG5</accession>